<dbReference type="EMBL" id="VJOL01000030">
    <property type="protein sequence ID" value="TSE29136.1"/>
    <property type="molecule type" value="Genomic_DNA"/>
</dbReference>
<dbReference type="SUPFAM" id="SSF89796">
    <property type="entry name" value="CoA-transferase family III (CaiB/BaiF)"/>
    <property type="match status" value="1"/>
</dbReference>
<evidence type="ECO:0000313" key="4">
    <source>
        <dbReference type="Proteomes" id="UP000318542"/>
    </source>
</evidence>
<keyword evidence="4" id="KW-1185">Reference proteome</keyword>
<dbReference type="GO" id="GO:0008410">
    <property type="term" value="F:CoA-transferase activity"/>
    <property type="evidence" value="ECO:0007669"/>
    <property type="project" value="TreeGrafter"/>
</dbReference>
<proteinExistence type="predicted"/>
<accession>A0A554X007</accession>
<gene>
    <name evidence="3" type="primary">uctC_2</name>
    <name evidence="3" type="ORF">Tther_01655</name>
</gene>
<dbReference type="AlphaFoldDB" id="A0A554X007"/>
<feature type="region of interest" description="Disordered" evidence="2">
    <location>
        <begin position="375"/>
        <end position="407"/>
    </location>
</feature>
<keyword evidence="1 3" id="KW-0808">Transferase</keyword>
<reference evidence="3 4" key="1">
    <citation type="submission" date="2019-07" db="EMBL/GenBank/DDBJ databases">
        <title>Tepidimonas thermarum AA-1 draft genome.</title>
        <authorList>
            <person name="Da Costa M.S."/>
            <person name="Froufe H.J.C."/>
            <person name="Egas C."/>
            <person name="Albuquerque L."/>
        </authorList>
    </citation>
    <scope>NUCLEOTIDE SEQUENCE [LARGE SCALE GENOMIC DNA]</scope>
    <source>
        <strain evidence="3 4">AA-1</strain>
    </source>
</reference>
<dbReference type="Pfam" id="PF02515">
    <property type="entry name" value="CoA_transf_3"/>
    <property type="match status" value="1"/>
</dbReference>
<dbReference type="Gene3D" id="3.40.50.10540">
    <property type="entry name" value="Crotonobetainyl-coa:carnitine coa-transferase, domain 1"/>
    <property type="match status" value="1"/>
</dbReference>
<evidence type="ECO:0000256" key="1">
    <source>
        <dbReference type="ARBA" id="ARBA00022679"/>
    </source>
</evidence>
<dbReference type="RefSeq" id="WP_143902819.1">
    <property type="nucleotide sequence ID" value="NZ_VJOL01000030.1"/>
</dbReference>
<dbReference type="InterPro" id="IPR044855">
    <property type="entry name" value="CoA-Trfase_III_dom3_sf"/>
</dbReference>
<dbReference type="InterPro" id="IPR023606">
    <property type="entry name" value="CoA-Trfase_III_dom_1_sf"/>
</dbReference>
<dbReference type="Proteomes" id="UP000318542">
    <property type="component" value="Unassembled WGS sequence"/>
</dbReference>
<dbReference type="EC" id="2.8.3.19" evidence="3"/>
<dbReference type="InterPro" id="IPR003673">
    <property type="entry name" value="CoA-Trfase_fam_III"/>
</dbReference>
<dbReference type="PANTHER" id="PTHR48207:SF3">
    <property type="entry name" value="SUCCINATE--HYDROXYMETHYLGLUTARATE COA-TRANSFERASE"/>
    <property type="match status" value="1"/>
</dbReference>
<evidence type="ECO:0000256" key="2">
    <source>
        <dbReference type="SAM" id="MobiDB-lite"/>
    </source>
</evidence>
<comment type="caution">
    <text evidence="3">The sequence shown here is derived from an EMBL/GenBank/DDBJ whole genome shotgun (WGS) entry which is preliminary data.</text>
</comment>
<organism evidence="3 4">
    <name type="scientific">Tepidimonas thermarum</name>
    <dbReference type="NCBI Taxonomy" id="335431"/>
    <lineage>
        <taxon>Bacteria</taxon>
        <taxon>Pseudomonadati</taxon>
        <taxon>Pseudomonadota</taxon>
        <taxon>Betaproteobacteria</taxon>
        <taxon>Burkholderiales</taxon>
        <taxon>Tepidimonas</taxon>
    </lineage>
</organism>
<dbReference type="OrthoDB" id="5294844at2"/>
<feature type="compositionally biased region" description="Low complexity" evidence="2">
    <location>
        <begin position="389"/>
        <end position="407"/>
    </location>
</feature>
<dbReference type="Gene3D" id="3.30.1540.10">
    <property type="entry name" value="formyl-coa transferase, domain 3"/>
    <property type="match status" value="1"/>
</dbReference>
<name>A0A554X007_9BURK</name>
<evidence type="ECO:0000313" key="3">
    <source>
        <dbReference type="EMBL" id="TSE29136.1"/>
    </source>
</evidence>
<dbReference type="InterPro" id="IPR050483">
    <property type="entry name" value="CoA-transferase_III_domain"/>
</dbReference>
<dbReference type="PANTHER" id="PTHR48207">
    <property type="entry name" value="SUCCINATE--HYDROXYMETHYLGLUTARATE COA-TRANSFERASE"/>
    <property type="match status" value="1"/>
</dbReference>
<sequence length="407" mass="43476">MAPFTDTDGPFAAAEAPRPLTGVRVLDLSRVLAGPWASQILADYGADVIKVERPGSGDDTRAWGPPWWQPDPTRDTARVAAYFVCANRGKRSVAIDITTPAGIEQVRTLARDADVLIENYKVGQLAKYGLDARNLQALNPQLIYCSITGYGQTGPLAHKAGYDFAIQAEGGLMSITGEPDGEPQKVGVAVTDLMTGVYAATAILAALHERQRTGRGRVLDASLFDVQVAMLANQASNQLIGQRTPGRMGNAHPNIVPYQAFPTQDGHLVLAVGNDSQFQRFCEVAGHPAVARDVRFATNPARVEHRNVLVPLITEWTRTRTTADWVQALDAVGVPCAPIHDIAQVMAHPHVRARGMVLPAAPDRPPMVAHPVLFDGQRPTAPRPPPALGADPAQWDAPAPDGGAAPT</sequence>
<protein>
    <submittedName>
        <fullName evidence="3">Acetyl-CoA:oxalate CoA-transferase</fullName>
        <ecNumber evidence="3">2.8.3.19</ecNumber>
    </submittedName>
</protein>